<organism evidence="1 2">
    <name type="scientific">Haloferax mediterranei (strain ATCC 33500 / DSM 1411 / JCM 8866 / NBRC 14739 / NCIMB 2177 / R-4)</name>
    <name type="common">Halobacterium mediterranei</name>
    <dbReference type="NCBI Taxonomy" id="523841"/>
    <lineage>
        <taxon>Archaea</taxon>
        <taxon>Methanobacteriati</taxon>
        <taxon>Methanobacteriota</taxon>
        <taxon>Stenosarchaea group</taxon>
        <taxon>Halobacteria</taxon>
        <taxon>Halobacteriales</taxon>
        <taxon>Haloferacaceae</taxon>
        <taxon>Haloferax</taxon>
    </lineage>
</organism>
<proteinExistence type="predicted"/>
<dbReference type="AlphaFoldDB" id="I3R406"/>
<accession>I3R406</accession>
<reference evidence="1 2" key="1">
    <citation type="journal article" date="2012" name="J. Bacteriol.">
        <title>Complete genome sequence of the metabolically versatile halophilic archaeon Haloferax mediterranei, a poly(3-hydroxybutyrate-co-3-hydroxyvalerate) producer.</title>
        <authorList>
            <person name="Han J."/>
            <person name="Zhang F."/>
            <person name="Hou J."/>
            <person name="Liu X."/>
            <person name="Li M."/>
            <person name="Liu H."/>
            <person name="Cai L."/>
            <person name="Zhang B."/>
            <person name="Chen Y."/>
            <person name="Zhou J."/>
            <person name="Hu S."/>
            <person name="Xiang H."/>
        </authorList>
    </citation>
    <scope>NUCLEOTIDE SEQUENCE [LARGE SCALE GENOMIC DNA]</scope>
    <source>
        <strain evidence="2">ATCC 33500 / DSM 1411 / JCM 8866 / NBRC 14739 / NCIMB 2177 / R-4</strain>
    </source>
</reference>
<dbReference type="EMBL" id="CP001868">
    <property type="protein sequence ID" value="AFK18966.1"/>
    <property type="molecule type" value="Genomic_DNA"/>
</dbReference>
<evidence type="ECO:0000313" key="2">
    <source>
        <dbReference type="Proteomes" id="UP000006469"/>
    </source>
</evidence>
<gene>
    <name evidence="1" type="ordered locus">HFX_1254</name>
</gene>
<protein>
    <submittedName>
        <fullName evidence="1">Uncharacterized protein</fullName>
    </submittedName>
</protein>
<evidence type="ECO:0000313" key="1">
    <source>
        <dbReference type="EMBL" id="AFK18966.1"/>
    </source>
</evidence>
<dbReference type="STRING" id="523841.HFX_1254"/>
<sequence>MWGFTGSPKHVPEDRPSVALDFSAAKVDGWHGRREETPGLIDIVRDAEFTRLATPR</sequence>
<dbReference type="Proteomes" id="UP000006469">
    <property type="component" value="Chromosome"/>
</dbReference>
<dbReference type="HOGENOM" id="CLU_3003050_0_0_2"/>
<name>I3R406_HALMT</name>
<dbReference type="KEGG" id="hme:HFX_1254"/>